<dbReference type="EMBL" id="BOOZ01000024">
    <property type="protein sequence ID" value="GIJ10758.1"/>
    <property type="molecule type" value="Genomic_DNA"/>
</dbReference>
<sequence>MSARSLPNLARQRVAVPMAIGRCKLYGDPIRSGEATVWLTRPMGLSHVECKQRADAAADQPGGA</sequence>
<organism evidence="1 2">
    <name type="scientific">Micromonospora andamanensis</name>
    <dbReference type="NCBI Taxonomy" id="1287068"/>
    <lineage>
        <taxon>Bacteria</taxon>
        <taxon>Bacillati</taxon>
        <taxon>Actinomycetota</taxon>
        <taxon>Actinomycetes</taxon>
        <taxon>Micromonosporales</taxon>
        <taxon>Micromonosporaceae</taxon>
        <taxon>Micromonospora</taxon>
    </lineage>
</organism>
<comment type="caution">
    <text evidence="1">The sequence shown here is derived from an EMBL/GenBank/DDBJ whole genome shotgun (WGS) entry which is preliminary data.</text>
</comment>
<keyword evidence="2" id="KW-1185">Reference proteome</keyword>
<reference evidence="1 2" key="1">
    <citation type="submission" date="2021-01" db="EMBL/GenBank/DDBJ databases">
        <title>Whole genome shotgun sequence of Verrucosispora andamanensis NBRC 109075.</title>
        <authorList>
            <person name="Komaki H."/>
            <person name="Tamura T."/>
        </authorList>
    </citation>
    <scope>NUCLEOTIDE SEQUENCE [LARGE SCALE GENOMIC DNA]</scope>
    <source>
        <strain evidence="1 2">NBRC 109075</strain>
    </source>
</reference>
<evidence type="ECO:0000313" key="1">
    <source>
        <dbReference type="EMBL" id="GIJ10758.1"/>
    </source>
</evidence>
<protein>
    <submittedName>
        <fullName evidence="1">Uncharacterized protein</fullName>
    </submittedName>
</protein>
<accession>A0ABQ4HYM8</accession>
<gene>
    <name evidence="1" type="ORF">Van01_39720</name>
</gene>
<proteinExistence type="predicted"/>
<dbReference type="Proteomes" id="UP000647017">
    <property type="component" value="Unassembled WGS sequence"/>
</dbReference>
<name>A0ABQ4HYM8_9ACTN</name>
<dbReference type="RefSeq" id="WP_204009465.1">
    <property type="nucleotide sequence ID" value="NZ_BOOZ01000024.1"/>
</dbReference>
<evidence type="ECO:0000313" key="2">
    <source>
        <dbReference type="Proteomes" id="UP000647017"/>
    </source>
</evidence>